<dbReference type="AlphaFoldDB" id="A0A1S4C7C2"/>
<feature type="compositionally biased region" description="Polar residues" evidence="2">
    <location>
        <begin position="1"/>
        <end position="23"/>
    </location>
</feature>
<dbReference type="KEGG" id="nta:107816003"/>
<reference evidence="3" key="1">
    <citation type="journal article" date="2014" name="Nat. Commun.">
        <title>The tobacco genome sequence and its comparison with those of tomato and potato.</title>
        <authorList>
            <person name="Sierro N."/>
            <person name="Battey J.N."/>
            <person name="Ouadi S."/>
            <person name="Bakaher N."/>
            <person name="Bovet L."/>
            <person name="Willig A."/>
            <person name="Goepfert S."/>
            <person name="Peitsch M.C."/>
            <person name="Ivanov N.V."/>
        </authorList>
    </citation>
    <scope>NUCLEOTIDE SEQUENCE [LARGE SCALE GENOMIC DNA]</scope>
</reference>
<protein>
    <submittedName>
        <fullName evidence="4">Uncharacterized protein LOC107816003</fullName>
    </submittedName>
</protein>
<sequence>MRFGFSSTSPSPETGDTFLQPSAGTFPPQLSPSSTVSALSEKTCDSTTPSYYGSSFSNASSSTEISASLGPTTTSITTTSVIVSATESVTVHVSCSSEQDEVVAILASQCEKFLSCRAARQAQGRRQDKRHDSASQPWVFGATGFETTSSSKPANSAAHASAATFEQNYGESKPCSVPITGAPSTSTLSAPLSDSSVLPSLQLAEEEQPYIQPVDLLHSTIEMWERVVANKKMDQEVTEEGLRHFYEGINYFCLQSKRLQEATAKYNEAAKASDDLKNVMAPLKDKLAEANRKLENSEKEKERLEHELAGAANTITALTGEKESLLRVQTILHQKIVELKKELEEAGPAAIQKYKASSLHRQELMEYAAPYMGNGVKLAIEKIKAKDPTFDPKIYGLEIYMLPTEADVEEFSTEEEGDGGADQPMTSNNKEPTIHGISVEEATVPPSSA</sequence>
<organism evidence="3 4">
    <name type="scientific">Nicotiana tabacum</name>
    <name type="common">Common tobacco</name>
    <dbReference type="NCBI Taxonomy" id="4097"/>
    <lineage>
        <taxon>Eukaryota</taxon>
        <taxon>Viridiplantae</taxon>
        <taxon>Streptophyta</taxon>
        <taxon>Embryophyta</taxon>
        <taxon>Tracheophyta</taxon>
        <taxon>Spermatophyta</taxon>
        <taxon>Magnoliopsida</taxon>
        <taxon>eudicotyledons</taxon>
        <taxon>Gunneridae</taxon>
        <taxon>Pentapetalae</taxon>
        <taxon>asterids</taxon>
        <taxon>lamiids</taxon>
        <taxon>Solanales</taxon>
        <taxon>Solanaceae</taxon>
        <taxon>Nicotianoideae</taxon>
        <taxon>Nicotianeae</taxon>
        <taxon>Nicotiana</taxon>
    </lineage>
</organism>
<name>A0A1S4C7C2_TOBAC</name>
<feature type="compositionally biased region" description="Acidic residues" evidence="2">
    <location>
        <begin position="409"/>
        <end position="419"/>
    </location>
</feature>
<evidence type="ECO:0000256" key="1">
    <source>
        <dbReference type="SAM" id="Coils"/>
    </source>
</evidence>
<dbReference type="OrthoDB" id="1298865at2759"/>
<evidence type="ECO:0000313" key="4">
    <source>
        <dbReference type="RefSeq" id="XP_016497152.1"/>
    </source>
</evidence>
<keyword evidence="3" id="KW-1185">Reference proteome</keyword>
<feature type="coiled-coil region" evidence="1">
    <location>
        <begin position="259"/>
        <end position="321"/>
    </location>
</feature>
<feature type="region of interest" description="Disordered" evidence="2">
    <location>
        <begin position="1"/>
        <end position="35"/>
    </location>
</feature>
<evidence type="ECO:0000313" key="3">
    <source>
        <dbReference type="Proteomes" id="UP000790787"/>
    </source>
</evidence>
<dbReference type="RefSeq" id="XP_016497152.1">
    <property type="nucleotide sequence ID" value="XM_016641666.1"/>
</dbReference>
<gene>
    <name evidence="4" type="primary">LOC107816003</name>
</gene>
<keyword evidence="1" id="KW-0175">Coiled coil</keyword>
<evidence type="ECO:0000256" key="2">
    <source>
        <dbReference type="SAM" id="MobiDB-lite"/>
    </source>
</evidence>
<reference evidence="4" key="2">
    <citation type="submission" date="2025-08" db="UniProtKB">
        <authorList>
            <consortium name="RefSeq"/>
        </authorList>
    </citation>
    <scope>IDENTIFICATION</scope>
    <source>
        <tissue evidence="4">Leaf</tissue>
    </source>
</reference>
<dbReference type="PaxDb" id="4097-A0A1S4C7C2"/>
<accession>A0A1S4C7C2</accession>
<feature type="region of interest" description="Disordered" evidence="2">
    <location>
        <begin position="409"/>
        <end position="449"/>
    </location>
</feature>
<dbReference type="GeneID" id="107816003"/>
<dbReference type="OMA" id="PYMGNGV"/>
<proteinExistence type="predicted"/>
<dbReference type="Proteomes" id="UP000790787">
    <property type="component" value="Chromosome 13"/>
</dbReference>
<dbReference type="RefSeq" id="XP_016497152.1">
    <property type="nucleotide sequence ID" value="XM_016641666.2"/>
</dbReference>